<organism evidence="4 5">
    <name type="scientific">Penicillium alfredii</name>
    <dbReference type="NCBI Taxonomy" id="1506179"/>
    <lineage>
        <taxon>Eukaryota</taxon>
        <taxon>Fungi</taxon>
        <taxon>Dikarya</taxon>
        <taxon>Ascomycota</taxon>
        <taxon>Pezizomycotina</taxon>
        <taxon>Eurotiomycetes</taxon>
        <taxon>Eurotiomycetidae</taxon>
        <taxon>Eurotiales</taxon>
        <taxon>Aspergillaceae</taxon>
        <taxon>Penicillium</taxon>
    </lineage>
</organism>
<evidence type="ECO:0000256" key="1">
    <source>
        <dbReference type="ARBA" id="ARBA00022801"/>
    </source>
</evidence>
<dbReference type="GO" id="GO:0017000">
    <property type="term" value="P:antibiotic biosynthetic process"/>
    <property type="evidence" value="ECO:0007669"/>
    <property type="project" value="UniProtKB-ARBA"/>
</dbReference>
<name>A0A9W9KE25_9EURO</name>
<dbReference type="Gene3D" id="3.40.50.1820">
    <property type="entry name" value="alpha/beta hydrolase"/>
    <property type="match status" value="1"/>
</dbReference>
<dbReference type="EMBL" id="JAPMSZ010000005">
    <property type="protein sequence ID" value="KAJ5102328.1"/>
    <property type="molecule type" value="Genomic_DNA"/>
</dbReference>
<accession>A0A9W9KE25</accession>
<dbReference type="PANTHER" id="PTHR48081:SF8">
    <property type="entry name" value="ALPHA_BETA HYDROLASE FOLD-3 DOMAIN-CONTAINING PROTEIN-RELATED"/>
    <property type="match status" value="1"/>
</dbReference>
<dbReference type="Proteomes" id="UP001141434">
    <property type="component" value="Unassembled WGS sequence"/>
</dbReference>
<gene>
    <name evidence="4" type="ORF">NUU61_004550</name>
</gene>
<dbReference type="OrthoDB" id="408631at2759"/>
<dbReference type="SUPFAM" id="SSF53474">
    <property type="entry name" value="alpha/beta-Hydrolases"/>
    <property type="match status" value="1"/>
</dbReference>
<sequence>MNLLKYLYLKIVALFLRALVRLHGYSLACPDAVYFIPSRDDKRPIKTFVYEPRQKDANTATPVLINFHGGGYMVSAHGSDDEFCKQMSGKAGHTVLDVQYRVTPENPFPASLQDGEDVLNWVLGKPDCFDSSMVSLSGFSSGGNLALALATSSNFPPKIIHTVLAFYPAVDCVPDPSTKKAPVDGGFPLPPFLLRLFRSAFIPSFELASDPRVSPIYADPERFPLKTLFVTASYDNLAEETERLASRIAQLPGRHVVCHRAENCNHAWDKFPCLGVEEVKAKMKVYSLAEDLLQSGLYYVAPAA</sequence>
<dbReference type="RefSeq" id="XP_056513159.1">
    <property type="nucleotide sequence ID" value="XM_056655132.1"/>
</dbReference>
<dbReference type="InterPro" id="IPR050300">
    <property type="entry name" value="GDXG_lipolytic_enzyme"/>
</dbReference>
<keyword evidence="5" id="KW-1185">Reference proteome</keyword>
<keyword evidence="1" id="KW-0378">Hydrolase</keyword>
<dbReference type="GO" id="GO:0016787">
    <property type="term" value="F:hydrolase activity"/>
    <property type="evidence" value="ECO:0007669"/>
    <property type="project" value="UniProtKB-KW"/>
</dbReference>
<evidence type="ECO:0000259" key="3">
    <source>
        <dbReference type="Pfam" id="PF07859"/>
    </source>
</evidence>
<reference evidence="4" key="1">
    <citation type="submission" date="2022-11" db="EMBL/GenBank/DDBJ databases">
        <authorList>
            <person name="Petersen C."/>
        </authorList>
    </citation>
    <scope>NUCLEOTIDE SEQUENCE</scope>
    <source>
        <strain evidence="4">IBT 34128</strain>
    </source>
</reference>
<dbReference type="PANTHER" id="PTHR48081">
    <property type="entry name" value="AB HYDROLASE SUPERFAMILY PROTEIN C4A8.06C"/>
    <property type="match status" value="1"/>
</dbReference>
<keyword evidence="2" id="KW-0732">Signal</keyword>
<feature type="chain" id="PRO_5040764072" description="Alpha/beta hydrolase fold-3 domain-containing protein" evidence="2">
    <location>
        <begin position="29"/>
        <end position="304"/>
    </location>
</feature>
<proteinExistence type="predicted"/>
<evidence type="ECO:0000313" key="4">
    <source>
        <dbReference type="EMBL" id="KAJ5102328.1"/>
    </source>
</evidence>
<feature type="signal peptide" evidence="2">
    <location>
        <begin position="1"/>
        <end position="28"/>
    </location>
</feature>
<dbReference type="Pfam" id="PF07859">
    <property type="entry name" value="Abhydrolase_3"/>
    <property type="match status" value="1"/>
</dbReference>
<evidence type="ECO:0000313" key="5">
    <source>
        <dbReference type="Proteomes" id="UP001141434"/>
    </source>
</evidence>
<comment type="caution">
    <text evidence="4">The sequence shown here is derived from an EMBL/GenBank/DDBJ whole genome shotgun (WGS) entry which is preliminary data.</text>
</comment>
<protein>
    <recommendedName>
        <fullName evidence="3">Alpha/beta hydrolase fold-3 domain-containing protein</fullName>
    </recommendedName>
</protein>
<dbReference type="AlphaFoldDB" id="A0A9W9KE25"/>
<evidence type="ECO:0000256" key="2">
    <source>
        <dbReference type="SAM" id="SignalP"/>
    </source>
</evidence>
<dbReference type="GO" id="GO:0072330">
    <property type="term" value="P:monocarboxylic acid biosynthetic process"/>
    <property type="evidence" value="ECO:0007669"/>
    <property type="project" value="UniProtKB-ARBA"/>
</dbReference>
<reference evidence="4" key="2">
    <citation type="journal article" date="2023" name="IMA Fungus">
        <title>Comparative genomic study of the Penicillium genus elucidates a diverse pangenome and 15 lateral gene transfer events.</title>
        <authorList>
            <person name="Petersen C."/>
            <person name="Sorensen T."/>
            <person name="Nielsen M.R."/>
            <person name="Sondergaard T.E."/>
            <person name="Sorensen J.L."/>
            <person name="Fitzpatrick D.A."/>
            <person name="Frisvad J.C."/>
            <person name="Nielsen K.L."/>
        </authorList>
    </citation>
    <scope>NUCLEOTIDE SEQUENCE</scope>
    <source>
        <strain evidence="4">IBT 34128</strain>
    </source>
</reference>
<dbReference type="InterPro" id="IPR029058">
    <property type="entry name" value="AB_hydrolase_fold"/>
</dbReference>
<feature type="domain" description="Alpha/beta hydrolase fold-3" evidence="3">
    <location>
        <begin position="64"/>
        <end position="268"/>
    </location>
</feature>
<dbReference type="InterPro" id="IPR013094">
    <property type="entry name" value="AB_hydrolase_3"/>
</dbReference>
<dbReference type="GeneID" id="81394300"/>